<feature type="region of interest" description="Disordered" evidence="10">
    <location>
        <begin position="625"/>
        <end position="673"/>
    </location>
</feature>
<evidence type="ECO:0000256" key="1">
    <source>
        <dbReference type="ARBA" id="ARBA00004430"/>
    </source>
</evidence>
<dbReference type="PANTHER" id="PTHR21442">
    <property type="entry name" value="CILIA- AND FLAGELLA-ASSOCIATED PROTEIN 206"/>
    <property type="match status" value="1"/>
</dbReference>
<keyword evidence="5" id="KW-0970">Cilium biogenesis/degradation</keyword>
<keyword evidence="6" id="KW-0969">Cilium</keyword>
<accession>A0A1S8WY61</accession>
<feature type="compositionally biased region" description="Basic and acidic residues" evidence="10">
    <location>
        <begin position="567"/>
        <end position="582"/>
    </location>
</feature>
<keyword evidence="8" id="KW-0966">Cell projection</keyword>
<dbReference type="EMBL" id="KV893365">
    <property type="protein sequence ID" value="OON19370.1"/>
    <property type="molecule type" value="Genomic_DNA"/>
</dbReference>
<protein>
    <recommendedName>
        <fullName evidence="3">Cilia- and flagella-associated protein 206</fullName>
    </recommendedName>
</protein>
<dbReference type="Pfam" id="PF12018">
    <property type="entry name" value="FAP206"/>
    <property type="match status" value="1"/>
</dbReference>
<keyword evidence="4" id="KW-0963">Cytoplasm</keyword>
<dbReference type="InterPro" id="IPR021897">
    <property type="entry name" value="FAP206"/>
</dbReference>
<feature type="region of interest" description="Disordered" evidence="10">
    <location>
        <begin position="709"/>
        <end position="812"/>
    </location>
</feature>
<sequence>MQDELTLLSVLTSTLDTLQSFFVGRRMKWTKEKEIHLISDAEFMTDDKVKPHGPIAEETRGSFTWVYPNSASNATNLLPELEGFCVWSLLKHQGLLVKGDMSLGLLMTPDEKRLYAFSSPEAVRDFMVVSDQLFKALPTVLRRHPELIQFLKLGHIFTTGIPGVQSGFFIEKPNGKVDAGMQTEVHPIESFIDKDYEWNEWELRKKALKLANLRKKATSSVQTILSNWRRDNATQVYLLKNSSTTTKEDGYTQVPRPSVFYHGLRGCGGIDQAVNADAATRGEKDWCTLYRPTNATTGMSTFENGDDELIDRKRERDDQIKSCDASSQSFDTHVRCNRLGPGERKHCFSDEEKVSYEQCPPPLDDEFDVALLRQRSGSVLSHSSAGHSDWSQSGSKPKRTNGRRLTKKRYHSLQGRFGIDLSEDEYKYETSQILGELRAYLFRHQRLDSWAESWKAKHLLVHSDDFFKLLLSKDEVSMYLGFPEQKQKSLMRRRSAQGRALSTGTNLPIQYQIRRDQLIRRVLESVGKQEKQNAANDKEVTVQTKYEYESSFQPDDSSEYDWVRSYQETEREPSSNLEDDRFNSRQLASAQPGVGRLVQHEMKSELIIGSSTAIETVASEVVKTKPIHTGDTEQKPLERQEQTTQETWKDKKVQPKDELPQTPPLARSKGKLVPTAGLKKYVLSPGDGGFNHPDSPIKRMNKDRHVAKEFPKPPFKNMDSGVGTSPKSRTNVPPENRSLNRPKSVQSALTGYQSPQRQNTVETDDVHGVKAMKRHTSKPDSVSSVSKNERSLPLPRPRHLNIPEFGTKGNSEVQGSYVNKTLQTNEESKKTPRRCGLPPRAGVRIFTRSHLTHEVQKPSTTRAANNGELDYQTISNIQPLLRVEDLKSYSLTPSTMSTHCPGRTKRQDDSSDTFKMSVSTEFLHSTSDENLAHKHRPRPGIAPGRTNNKKPLTKENVVVAATAVDEPVPHSTPVLKESEDQLESVALIEQQSSSLDGESMRDIVDETILPVFQDELSNDQIESQGVIQTPEPKPECIQQVTQIPVKLMDHKASDEKIRRYARRHRSRRRTSTSREHRTKIQKPPWNSSTRNEALQFYTMHHIWSESKQLLTTLEREFARPKANNERTFETDSELNMNHDTKYPRGTSAKNKNERHVIKKRLFERIRNSFRKKPLRTNSICTVEENNHHRKVNIIPEELDPRPNPRLLAFWQHVLLHSNDSRLLRLIRELRRVKDRRVFAIEMRTNSRIQLKETKIYSVRGVPCMELRIRSDRTENLQRALTQLESDFPKLFKQIIFSERFCVPQGGHRYPNSKEFLLGGYTPLRHESRLSTICHKVPAVDGATRKSRRT</sequence>
<evidence type="ECO:0000313" key="11">
    <source>
        <dbReference type="EMBL" id="OON19370.1"/>
    </source>
</evidence>
<evidence type="ECO:0000256" key="2">
    <source>
        <dbReference type="ARBA" id="ARBA00010500"/>
    </source>
</evidence>
<feature type="compositionally biased region" description="Polar residues" evidence="10">
    <location>
        <begin position="722"/>
        <end position="761"/>
    </location>
</feature>
<evidence type="ECO:0000256" key="3">
    <source>
        <dbReference type="ARBA" id="ARBA00021602"/>
    </source>
</evidence>
<feature type="non-terminal residue" evidence="11">
    <location>
        <position position="1349"/>
    </location>
</feature>
<dbReference type="GO" id="GO:0005930">
    <property type="term" value="C:axoneme"/>
    <property type="evidence" value="ECO:0007669"/>
    <property type="project" value="UniProtKB-SubCell"/>
</dbReference>
<feature type="region of interest" description="Disordered" evidence="10">
    <location>
        <begin position="1061"/>
        <end position="1087"/>
    </location>
</feature>
<evidence type="ECO:0000256" key="10">
    <source>
        <dbReference type="SAM" id="MobiDB-lite"/>
    </source>
</evidence>
<reference evidence="11 12" key="1">
    <citation type="submission" date="2015-03" db="EMBL/GenBank/DDBJ databases">
        <title>Draft genome of the nematode, Opisthorchis viverrini.</title>
        <authorList>
            <person name="Mitreva M."/>
        </authorList>
    </citation>
    <scope>NUCLEOTIDE SEQUENCE [LARGE SCALE GENOMIC DNA]</scope>
    <source>
        <strain evidence="11">Khon Kaen</strain>
    </source>
</reference>
<evidence type="ECO:0000256" key="9">
    <source>
        <dbReference type="ARBA" id="ARBA00045321"/>
    </source>
</evidence>
<feature type="compositionally biased region" description="Basic and acidic residues" evidence="10">
    <location>
        <begin position="628"/>
        <end position="659"/>
    </location>
</feature>
<evidence type="ECO:0000256" key="5">
    <source>
        <dbReference type="ARBA" id="ARBA00022794"/>
    </source>
</evidence>
<comment type="similarity">
    <text evidence="2">Belongs to the CFAP206 family.</text>
</comment>
<proteinExistence type="inferred from homology"/>
<name>A0A1S8WY61_OPIVI</name>
<feature type="compositionally biased region" description="Basic residues" evidence="10">
    <location>
        <begin position="1061"/>
        <end position="1080"/>
    </location>
</feature>
<evidence type="ECO:0000256" key="4">
    <source>
        <dbReference type="ARBA" id="ARBA00022490"/>
    </source>
</evidence>
<feature type="region of interest" description="Disordered" evidence="10">
    <location>
        <begin position="380"/>
        <end position="407"/>
    </location>
</feature>
<keyword evidence="7" id="KW-0206">Cytoskeleton</keyword>
<feature type="compositionally biased region" description="Polar residues" evidence="10">
    <location>
        <begin position="380"/>
        <end position="395"/>
    </location>
</feature>
<evidence type="ECO:0000313" key="12">
    <source>
        <dbReference type="Proteomes" id="UP000243686"/>
    </source>
</evidence>
<dbReference type="GO" id="GO:0036064">
    <property type="term" value="C:ciliary basal body"/>
    <property type="evidence" value="ECO:0007669"/>
    <property type="project" value="TreeGrafter"/>
</dbReference>
<evidence type="ECO:0000256" key="8">
    <source>
        <dbReference type="ARBA" id="ARBA00023273"/>
    </source>
</evidence>
<dbReference type="GO" id="GO:0003356">
    <property type="term" value="P:regulation of cilium beat frequency"/>
    <property type="evidence" value="ECO:0007669"/>
    <property type="project" value="TreeGrafter"/>
</dbReference>
<organism evidence="11 12">
    <name type="scientific">Opisthorchis viverrini</name>
    <name type="common">Southeast Asian liver fluke</name>
    <dbReference type="NCBI Taxonomy" id="6198"/>
    <lineage>
        <taxon>Eukaryota</taxon>
        <taxon>Metazoa</taxon>
        <taxon>Spiralia</taxon>
        <taxon>Lophotrochozoa</taxon>
        <taxon>Platyhelminthes</taxon>
        <taxon>Trematoda</taxon>
        <taxon>Digenea</taxon>
        <taxon>Opisthorchiida</taxon>
        <taxon>Opisthorchiata</taxon>
        <taxon>Opisthorchiidae</taxon>
        <taxon>Opisthorchis</taxon>
    </lineage>
</organism>
<dbReference type="PANTHER" id="PTHR21442:SF0">
    <property type="entry name" value="CILIA- AND FLAGELLA-ASSOCIATED PROTEIN 206"/>
    <property type="match status" value="1"/>
</dbReference>
<dbReference type="Proteomes" id="UP000243686">
    <property type="component" value="Unassembled WGS sequence"/>
</dbReference>
<keyword evidence="12" id="KW-1185">Reference proteome</keyword>
<comment type="subcellular location">
    <subcellularLocation>
        <location evidence="1">Cytoplasm</location>
        <location evidence="1">Cytoskeleton</location>
        <location evidence="1">Cilium axoneme</location>
    </subcellularLocation>
</comment>
<evidence type="ECO:0000256" key="6">
    <source>
        <dbReference type="ARBA" id="ARBA00023069"/>
    </source>
</evidence>
<dbReference type="GO" id="GO:0030030">
    <property type="term" value="P:cell projection organization"/>
    <property type="evidence" value="ECO:0007669"/>
    <property type="project" value="UniProtKB-KW"/>
</dbReference>
<feature type="region of interest" description="Disordered" evidence="10">
    <location>
        <begin position="931"/>
        <end position="950"/>
    </location>
</feature>
<feature type="compositionally biased region" description="Basic residues" evidence="10">
    <location>
        <begin position="396"/>
        <end position="407"/>
    </location>
</feature>
<comment type="function">
    <text evidence="9">Essential for sperm motility and is involved in the regulation of the beating frequency of motile cilia on the epithelial cells of the respiratory tract. Required for the establishment of radial spokes in sperm flagella.</text>
</comment>
<gene>
    <name evidence="11" type="ORF">X801_04764</name>
</gene>
<feature type="region of interest" description="Disordered" evidence="10">
    <location>
        <begin position="548"/>
        <end position="582"/>
    </location>
</feature>
<evidence type="ECO:0000256" key="7">
    <source>
        <dbReference type="ARBA" id="ARBA00023212"/>
    </source>
</evidence>